<name>A0A849C2G3_9NOCA</name>
<evidence type="ECO:0000256" key="1">
    <source>
        <dbReference type="ARBA" id="ARBA00008129"/>
    </source>
</evidence>
<keyword evidence="4" id="KW-0378">Hydrolase</keyword>
<organism evidence="4 5">
    <name type="scientific">Nocardia uniformis</name>
    <dbReference type="NCBI Taxonomy" id="53432"/>
    <lineage>
        <taxon>Bacteria</taxon>
        <taxon>Bacillati</taxon>
        <taxon>Actinomycetota</taxon>
        <taxon>Actinomycetes</taxon>
        <taxon>Mycobacteriales</taxon>
        <taxon>Nocardiaceae</taxon>
        <taxon>Nocardia</taxon>
    </lineage>
</organism>
<dbReference type="PROSITE" id="PS50263">
    <property type="entry name" value="CN_HYDROLASE"/>
    <property type="match status" value="1"/>
</dbReference>
<dbReference type="InterPro" id="IPR003010">
    <property type="entry name" value="C-N_Hydrolase"/>
</dbReference>
<proteinExistence type="inferred from homology"/>
<evidence type="ECO:0000256" key="2">
    <source>
        <dbReference type="PROSITE-ProRule" id="PRU10139"/>
    </source>
</evidence>
<protein>
    <submittedName>
        <fullName evidence="4">Carbon-nitrogen hydrolase family protein</fullName>
    </submittedName>
</protein>
<reference evidence="4 5" key="1">
    <citation type="submission" date="2020-05" db="EMBL/GenBank/DDBJ databases">
        <title>MicrobeNet Type strains.</title>
        <authorList>
            <person name="Nicholson A.C."/>
        </authorList>
    </citation>
    <scope>NUCLEOTIDE SEQUENCE [LARGE SCALE GENOMIC DNA]</scope>
    <source>
        <strain evidence="4 5">JCM 3224</strain>
    </source>
</reference>
<dbReference type="InterPro" id="IPR000132">
    <property type="entry name" value="Nitrilase/CN_hydratase_CS"/>
</dbReference>
<dbReference type="PANTHER" id="PTHR46044:SF1">
    <property type="entry name" value="CN HYDROLASE DOMAIN-CONTAINING PROTEIN"/>
    <property type="match status" value="1"/>
</dbReference>
<evidence type="ECO:0000259" key="3">
    <source>
        <dbReference type="PROSITE" id="PS50263"/>
    </source>
</evidence>
<comment type="similarity">
    <text evidence="1">Belongs to the carbon-nitrogen hydrolase superfamily. Nitrilase family.</text>
</comment>
<dbReference type="PANTHER" id="PTHR46044">
    <property type="entry name" value="NITRILASE"/>
    <property type="match status" value="1"/>
</dbReference>
<dbReference type="Gene3D" id="3.60.110.10">
    <property type="entry name" value="Carbon-nitrogen hydrolase"/>
    <property type="match status" value="1"/>
</dbReference>
<comment type="caution">
    <text evidence="4">The sequence shown here is derived from an EMBL/GenBank/DDBJ whole genome shotgun (WGS) entry which is preliminary data.</text>
</comment>
<dbReference type="Pfam" id="PF00795">
    <property type="entry name" value="CN_hydrolase"/>
    <property type="match status" value="1"/>
</dbReference>
<feature type="domain" description="CN hydrolase" evidence="3">
    <location>
        <begin position="1"/>
        <end position="265"/>
    </location>
</feature>
<dbReference type="GO" id="GO:0000257">
    <property type="term" value="F:nitrilase activity"/>
    <property type="evidence" value="ECO:0007669"/>
    <property type="project" value="UniProtKB-ARBA"/>
</dbReference>
<evidence type="ECO:0000313" key="5">
    <source>
        <dbReference type="Proteomes" id="UP000586827"/>
    </source>
</evidence>
<dbReference type="AlphaFoldDB" id="A0A849C2G3"/>
<dbReference type="InterPro" id="IPR036526">
    <property type="entry name" value="C-N_Hydrolase_sf"/>
</dbReference>
<feature type="active site" description="Proton acceptor" evidence="2">
    <location>
        <position position="40"/>
    </location>
</feature>
<keyword evidence="5" id="KW-1185">Reference proteome</keyword>
<dbReference type="RefSeq" id="WP_169815025.1">
    <property type="nucleotide sequence ID" value="NZ_JABELX010000006.1"/>
</dbReference>
<dbReference type="Proteomes" id="UP000586827">
    <property type="component" value="Unassembled WGS sequence"/>
</dbReference>
<sequence length="324" mass="34384">MRVAVVQAEPKWQLRAGIEQVVESIGAAAAAGADLIAFPEAFVPGYPWWVSADGRGAAESAAHYRANAMTRDGAEMRAVAAAAREHRLHVVLGFVERSDRRVFMTQAVIDDSGVVLSLRRKPGLNSQERRVFSAGTPGLPTVHRSRIGRLGALSGQENVRPLFTRAMRADGQQIHIAAWPGFLAAGGEAGIAAPTTASRLYAIEGGAFVLAPCAVVGATGLPVLGIGARMGRGGGFARIFGSDGAELATPLAEDEEGFLYADLNLGVSQIDPTDQLIRESLRPDRPIVERTEEVSVRRHRAGRDVAAAVAPERGRMRLVGRESA</sequence>
<dbReference type="EMBL" id="JABELX010000006">
    <property type="protein sequence ID" value="NNH71918.1"/>
    <property type="molecule type" value="Genomic_DNA"/>
</dbReference>
<evidence type="ECO:0000313" key="4">
    <source>
        <dbReference type="EMBL" id="NNH71918.1"/>
    </source>
</evidence>
<gene>
    <name evidence="4" type="ORF">HLB23_18990</name>
</gene>
<dbReference type="SUPFAM" id="SSF56317">
    <property type="entry name" value="Carbon-nitrogen hydrolase"/>
    <property type="match status" value="1"/>
</dbReference>
<dbReference type="InterPro" id="IPR044149">
    <property type="entry name" value="Nitrilases_CHs"/>
</dbReference>
<dbReference type="PROSITE" id="PS00920">
    <property type="entry name" value="NITRIL_CHT_1"/>
    <property type="match status" value="1"/>
</dbReference>
<accession>A0A849C2G3</accession>